<dbReference type="InParanoid" id="A0A2P5E734"/>
<dbReference type="EMBL" id="JXTC01000219">
    <property type="protein sequence ID" value="PON81367.1"/>
    <property type="molecule type" value="Genomic_DNA"/>
</dbReference>
<dbReference type="OrthoDB" id="10443020at2759"/>
<dbReference type="AlphaFoldDB" id="A0A2P5E734"/>
<gene>
    <name evidence="1" type="ORF">TorRG33x02_228950</name>
</gene>
<evidence type="ECO:0000313" key="1">
    <source>
        <dbReference type="EMBL" id="PON81367.1"/>
    </source>
</evidence>
<proteinExistence type="predicted"/>
<organism evidence="1 2">
    <name type="scientific">Trema orientale</name>
    <name type="common">Charcoal tree</name>
    <name type="synonym">Celtis orientalis</name>
    <dbReference type="NCBI Taxonomy" id="63057"/>
    <lineage>
        <taxon>Eukaryota</taxon>
        <taxon>Viridiplantae</taxon>
        <taxon>Streptophyta</taxon>
        <taxon>Embryophyta</taxon>
        <taxon>Tracheophyta</taxon>
        <taxon>Spermatophyta</taxon>
        <taxon>Magnoliopsida</taxon>
        <taxon>eudicotyledons</taxon>
        <taxon>Gunneridae</taxon>
        <taxon>Pentapetalae</taxon>
        <taxon>rosids</taxon>
        <taxon>fabids</taxon>
        <taxon>Rosales</taxon>
        <taxon>Cannabaceae</taxon>
        <taxon>Trema</taxon>
    </lineage>
</organism>
<accession>A0A2P5E734</accession>
<comment type="caution">
    <text evidence="1">The sequence shown here is derived from an EMBL/GenBank/DDBJ whole genome shotgun (WGS) entry which is preliminary data.</text>
</comment>
<evidence type="ECO:0000313" key="2">
    <source>
        <dbReference type="Proteomes" id="UP000237000"/>
    </source>
</evidence>
<keyword evidence="2" id="KW-1185">Reference proteome</keyword>
<sequence>MKMKMETEGVQSWTLASAVVVRLDDLCNAQGRIKGQKIPGMEWTGTALPQQHLQLRFYVLLANC</sequence>
<protein>
    <submittedName>
        <fullName evidence="1">Uncharacterized protein</fullName>
    </submittedName>
</protein>
<dbReference type="Proteomes" id="UP000237000">
    <property type="component" value="Unassembled WGS sequence"/>
</dbReference>
<reference evidence="2" key="1">
    <citation type="submission" date="2016-06" db="EMBL/GenBank/DDBJ databases">
        <title>Parallel loss of symbiosis genes in relatives of nitrogen-fixing non-legume Parasponia.</title>
        <authorList>
            <person name="Van Velzen R."/>
            <person name="Holmer R."/>
            <person name="Bu F."/>
            <person name="Rutten L."/>
            <person name="Van Zeijl A."/>
            <person name="Liu W."/>
            <person name="Santuari L."/>
            <person name="Cao Q."/>
            <person name="Sharma T."/>
            <person name="Shen D."/>
            <person name="Roswanjaya Y."/>
            <person name="Wardhani T."/>
            <person name="Kalhor M.S."/>
            <person name="Jansen J."/>
            <person name="Van den Hoogen J."/>
            <person name="Gungor B."/>
            <person name="Hartog M."/>
            <person name="Hontelez J."/>
            <person name="Verver J."/>
            <person name="Yang W.-C."/>
            <person name="Schijlen E."/>
            <person name="Repin R."/>
            <person name="Schilthuizen M."/>
            <person name="Schranz E."/>
            <person name="Heidstra R."/>
            <person name="Miyata K."/>
            <person name="Fedorova E."/>
            <person name="Kohlen W."/>
            <person name="Bisseling T."/>
            <person name="Smit S."/>
            <person name="Geurts R."/>
        </authorList>
    </citation>
    <scope>NUCLEOTIDE SEQUENCE [LARGE SCALE GENOMIC DNA]</scope>
    <source>
        <strain evidence="2">cv. RG33-2</strain>
    </source>
</reference>
<name>A0A2P5E734_TREOI</name>